<accession>A0AAV4UIZ9</accession>
<evidence type="ECO:0000313" key="2">
    <source>
        <dbReference type="EMBL" id="GIY57744.1"/>
    </source>
</evidence>
<evidence type="ECO:0000313" key="3">
    <source>
        <dbReference type="Proteomes" id="UP001054945"/>
    </source>
</evidence>
<organism evidence="2 3">
    <name type="scientific">Caerostris extrusa</name>
    <name type="common">Bark spider</name>
    <name type="synonym">Caerostris bankana</name>
    <dbReference type="NCBI Taxonomy" id="172846"/>
    <lineage>
        <taxon>Eukaryota</taxon>
        <taxon>Metazoa</taxon>
        <taxon>Ecdysozoa</taxon>
        <taxon>Arthropoda</taxon>
        <taxon>Chelicerata</taxon>
        <taxon>Arachnida</taxon>
        <taxon>Araneae</taxon>
        <taxon>Araneomorphae</taxon>
        <taxon>Entelegynae</taxon>
        <taxon>Araneoidea</taxon>
        <taxon>Araneidae</taxon>
        <taxon>Caerostris</taxon>
    </lineage>
</organism>
<feature type="compositionally biased region" description="Basic and acidic residues" evidence="1">
    <location>
        <begin position="45"/>
        <end position="56"/>
    </location>
</feature>
<feature type="region of interest" description="Disordered" evidence="1">
    <location>
        <begin position="34"/>
        <end position="78"/>
    </location>
</feature>
<protein>
    <submittedName>
        <fullName evidence="2">Uncharacterized protein</fullName>
    </submittedName>
</protein>
<comment type="caution">
    <text evidence="2">The sequence shown here is derived from an EMBL/GenBank/DDBJ whole genome shotgun (WGS) entry which is preliminary data.</text>
</comment>
<dbReference type="AlphaFoldDB" id="A0AAV4UIZ9"/>
<keyword evidence="3" id="KW-1185">Reference proteome</keyword>
<reference evidence="2 3" key="1">
    <citation type="submission" date="2021-06" db="EMBL/GenBank/DDBJ databases">
        <title>Caerostris extrusa draft genome.</title>
        <authorList>
            <person name="Kono N."/>
            <person name="Arakawa K."/>
        </authorList>
    </citation>
    <scope>NUCLEOTIDE SEQUENCE [LARGE SCALE GENOMIC DNA]</scope>
</reference>
<gene>
    <name evidence="2" type="ORF">CEXT_383851</name>
</gene>
<sequence length="78" mass="8737">MPHEDNGNGNNTSYFYDGMVHNASMGKGLSYWGLHPGGRRHRGRRGPDHHRDHLQEAPDQEAEEAGTCATRRGQVEEP</sequence>
<evidence type="ECO:0000256" key="1">
    <source>
        <dbReference type="SAM" id="MobiDB-lite"/>
    </source>
</evidence>
<dbReference type="EMBL" id="BPLR01012955">
    <property type="protein sequence ID" value="GIY57744.1"/>
    <property type="molecule type" value="Genomic_DNA"/>
</dbReference>
<name>A0AAV4UIZ9_CAEEX</name>
<dbReference type="Proteomes" id="UP001054945">
    <property type="component" value="Unassembled WGS sequence"/>
</dbReference>
<proteinExistence type="predicted"/>